<evidence type="ECO:0000313" key="3">
    <source>
        <dbReference type="Proteomes" id="UP001497522"/>
    </source>
</evidence>
<dbReference type="Proteomes" id="UP001497522">
    <property type="component" value="Chromosome 8"/>
</dbReference>
<gene>
    <name evidence="2" type="ORF">CSSPJE1EN2_LOCUS22175</name>
</gene>
<dbReference type="EMBL" id="OZ023709">
    <property type="protein sequence ID" value="CAK9880776.1"/>
    <property type="molecule type" value="Genomic_DNA"/>
</dbReference>
<feature type="region of interest" description="Disordered" evidence="1">
    <location>
        <begin position="1"/>
        <end position="75"/>
    </location>
</feature>
<proteinExistence type="predicted"/>
<protein>
    <submittedName>
        <fullName evidence="2">Uncharacterized protein</fullName>
    </submittedName>
</protein>
<feature type="compositionally biased region" description="Basic and acidic residues" evidence="1">
    <location>
        <begin position="20"/>
        <end position="41"/>
    </location>
</feature>
<evidence type="ECO:0000256" key="1">
    <source>
        <dbReference type="SAM" id="MobiDB-lite"/>
    </source>
</evidence>
<accession>A0ABP1BXA5</accession>
<sequence>MSFLRCKMQEKDATQPFTGLKEDADRNAHTYLDHHSQDRSDTPATTNGILATKRQRTRTREQQQQHRQKRDPRRSAAAAAAFFFFV</sequence>
<evidence type="ECO:0000313" key="2">
    <source>
        <dbReference type="EMBL" id="CAK9880776.1"/>
    </source>
</evidence>
<reference evidence="2" key="1">
    <citation type="submission" date="2024-03" db="EMBL/GenBank/DDBJ databases">
        <authorList>
            <consortium name="ELIXIR-Norway"/>
            <consortium name="Elixir Norway"/>
        </authorList>
    </citation>
    <scope>NUCLEOTIDE SEQUENCE</scope>
</reference>
<name>A0ABP1BXA5_9BRYO</name>
<organism evidence="2 3">
    <name type="scientific">Sphagnum jensenii</name>
    <dbReference type="NCBI Taxonomy" id="128206"/>
    <lineage>
        <taxon>Eukaryota</taxon>
        <taxon>Viridiplantae</taxon>
        <taxon>Streptophyta</taxon>
        <taxon>Embryophyta</taxon>
        <taxon>Bryophyta</taxon>
        <taxon>Sphagnophytina</taxon>
        <taxon>Sphagnopsida</taxon>
        <taxon>Sphagnales</taxon>
        <taxon>Sphagnaceae</taxon>
        <taxon>Sphagnum</taxon>
    </lineage>
</organism>
<keyword evidence="3" id="KW-1185">Reference proteome</keyword>